<dbReference type="GeneID" id="100762695"/>
<dbReference type="Pfam" id="PF13853">
    <property type="entry name" value="7tm_4"/>
    <property type="match status" value="1"/>
</dbReference>
<keyword evidence="2 12" id="KW-1003">Cell membrane</keyword>
<reference evidence="15" key="3">
    <citation type="submission" date="2025-08" db="UniProtKB">
        <authorList>
            <consortium name="RefSeq"/>
        </authorList>
    </citation>
    <scope>IDENTIFICATION</scope>
    <source>
        <strain evidence="15">17A/GY</strain>
        <tissue evidence="15">Liver</tissue>
    </source>
</reference>
<dbReference type="SUPFAM" id="SSF81321">
    <property type="entry name" value="Family A G protein-coupled receptor-like"/>
    <property type="match status" value="1"/>
</dbReference>
<dbReference type="GO" id="GO:0004984">
    <property type="term" value="F:olfactory receptor activity"/>
    <property type="evidence" value="ECO:0007669"/>
    <property type="project" value="InterPro"/>
</dbReference>
<feature type="transmembrane region" description="Helical" evidence="12">
    <location>
        <begin position="69"/>
        <end position="87"/>
    </location>
</feature>
<evidence type="ECO:0000256" key="4">
    <source>
        <dbReference type="ARBA" id="ARBA00022692"/>
    </source>
</evidence>
<accession>A0A9J7K1F2</accession>
<keyword evidence="4 11" id="KW-0812">Transmembrane</keyword>
<evidence type="ECO:0000256" key="6">
    <source>
        <dbReference type="ARBA" id="ARBA00022989"/>
    </source>
</evidence>
<dbReference type="PROSITE" id="PS00237">
    <property type="entry name" value="G_PROTEIN_RECEP_F1_1"/>
    <property type="match status" value="1"/>
</dbReference>
<feature type="transmembrane region" description="Helical" evidence="12">
    <location>
        <begin position="107"/>
        <end position="129"/>
    </location>
</feature>
<protein>
    <recommendedName>
        <fullName evidence="12">Olfactory receptor</fullName>
    </recommendedName>
</protein>
<evidence type="ECO:0000256" key="11">
    <source>
        <dbReference type="RuleBase" id="RU000688"/>
    </source>
</evidence>
<feature type="domain" description="G-protein coupled receptors family 1 profile" evidence="13">
    <location>
        <begin position="50"/>
        <end position="299"/>
    </location>
</feature>
<evidence type="ECO:0000256" key="5">
    <source>
        <dbReference type="ARBA" id="ARBA00022725"/>
    </source>
</evidence>
<dbReference type="Proteomes" id="UP001108280">
    <property type="component" value="Chromosome 9"/>
</dbReference>
<reference evidence="14" key="2">
    <citation type="journal article" date="2020" name="Biotechnol. Bioeng.">
        <title>Chromosome-scale scaffolds for the Chinese hamster reference genome assembly to facilitate the study of the CHO epigenome.</title>
        <authorList>
            <person name="Hilliard W."/>
            <person name="MacDonald M."/>
            <person name="Lee K.H."/>
        </authorList>
    </citation>
    <scope>NUCLEOTIDE SEQUENCE [LARGE SCALE GENOMIC DNA]</scope>
    <source>
        <strain evidence="14">17A/GY</strain>
    </source>
</reference>
<evidence type="ECO:0000256" key="7">
    <source>
        <dbReference type="ARBA" id="ARBA00023040"/>
    </source>
</evidence>
<dbReference type="FunFam" id="1.20.1070.10:FF:000001">
    <property type="entry name" value="Olfactory receptor"/>
    <property type="match status" value="1"/>
</dbReference>
<evidence type="ECO:0000256" key="3">
    <source>
        <dbReference type="ARBA" id="ARBA00022606"/>
    </source>
</evidence>
<dbReference type="CDD" id="cd15225">
    <property type="entry name" value="7tmA_OR10A-like"/>
    <property type="match status" value="1"/>
</dbReference>
<dbReference type="KEGG" id="cge:100762695"/>
<keyword evidence="8 12" id="KW-0472">Membrane</keyword>
<dbReference type="AlphaFoldDB" id="A0A9J7K1F2"/>
<evidence type="ECO:0000256" key="9">
    <source>
        <dbReference type="ARBA" id="ARBA00023170"/>
    </source>
</evidence>
<keyword evidence="14" id="KW-1185">Reference proteome</keyword>
<dbReference type="Gene3D" id="1.20.1070.10">
    <property type="entry name" value="Rhodopsin 7-helix transmembrane proteins"/>
    <property type="match status" value="1"/>
</dbReference>
<dbReference type="GO" id="GO:0004930">
    <property type="term" value="F:G protein-coupled receptor activity"/>
    <property type="evidence" value="ECO:0007669"/>
    <property type="project" value="UniProtKB-KW"/>
</dbReference>
<keyword evidence="3 12" id="KW-0716">Sensory transduction</keyword>
<dbReference type="PANTHER" id="PTHR26453">
    <property type="entry name" value="OLFACTORY RECEPTOR"/>
    <property type="match status" value="1"/>
</dbReference>
<evidence type="ECO:0000256" key="12">
    <source>
        <dbReference type="RuleBase" id="RU363047"/>
    </source>
</evidence>
<name>A0A9J7K1F2_CRIGR</name>
<evidence type="ECO:0000313" key="15">
    <source>
        <dbReference type="RefSeq" id="XP_027286658.1"/>
    </source>
</evidence>
<feature type="transmembrane region" description="Helical" evidence="12">
    <location>
        <begin position="246"/>
        <end position="269"/>
    </location>
</feature>
<evidence type="ECO:0000256" key="8">
    <source>
        <dbReference type="ARBA" id="ARBA00023136"/>
    </source>
</evidence>
<evidence type="ECO:0000256" key="1">
    <source>
        <dbReference type="ARBA" id="ARBA00004651"/>
    </source>
</evidence>
<evidence type="ECO:0000256" key="2">
    <source>
        <dbReference type="ARBA" id="ARBA00022475"/>
    </source>
</evidence>
<keyword evidence="6 12" id="KW-1133">Transmembrane helix</keyword>
<dbReference type="PRINTS" id="PR00245">
    <property type="entry name" value="OLFACTORYR"/>
</dbReference>
<dbReference type="OrthoDB" id="6147321at2759"/>
<gene>
    <name evidence="15" type="primary">LOC100762695</name>
</gene>
<dbReference type="RefSeq" id="XP_027286658.1">
    <property type="nucleotide sequence ID" value="XM_027430857.1"/>
</dbReference>
<feature type="transmembrane region" description="Helical" evidence="12">
    <location>
        <begin position="149"/>
        <end position="173"/>
    </location>
</feature>
<keyword evidence="10 11" id="KW-0807">Transducer</keyword>
<keyword evidence="7 11" id="KW-0297">G-protein coupled receptor</keyword>
<dbReference type="GO" id="GO:0005886">
    <property type="term" value="C:plasma membrane"/>
    <property type="evidence" value="ECO:0007669"/>
    <property type="project" value="UniProtKB-SubCell"/>
</dbReference>
<dbReference type="InterPro" id="IPR017452">
    <property type="entry name" value="GPCR_Rhodpsn_7TM"/>
</dbReference>
<evidence type="ECO:0000259" key="13">
    <source>
        <dbReference type="PROSITE" id="PS50262"/>
    </source>
</evidence>
<keyword evidence="5 12" id="KW-0552">Olfaction</keyword>
<evidence type="ECO:0000256" key="10">
    <source>
        <dbReference type="ARBA" id="ARBA00023224"/>
    </source>
</evidence>
<dbReference type="PRINTS" id="PR00237">
    <property type="entry name" value="GPCRRHODOPSN"/>
</dbReference>
<proteinExistence type="inferred from homology"/>
<feature type="transmembrane region" description="Helical" evidence="12">
    <location>
        <begin position="209"/>
        <end position="234"/>
    </location>
</feature>
<comment type="subcellular location">
    <subcellularLocation>
        <location evidence="1 12">Cell membrane</location>
        <topology evidence="1 12">Multi-pass membrane protein</topology>
    </subcellularLocation>
</comment>
<keyword evidence="9 11" id="KW-0675">Receptor</keyword>
<reference evidence="14" key="1">
    <citation type="journal article" date="2018" name="Biotechnol. Bioeng.">
        <title>A reference genome of the Chinese hamster based on a hybrid assembly strategy.</title>
        <authorList>
            <person name="Rupp O."/>
            <person name="MacDonald M.L."/>
            <person name="Li S."/>
            <person name="Dhiman H."/>
            <person name="Polson S."/>
            <person name="Griep S."/>
            <person name="Heffner K."/>
            <person name="Hernandez I."/>
            <person name="Brinkrolf K."/>
            <person name="Jadhav V."/>
            <person name="Samoudi M."/>
            <person name="Hao H."/>
            <person name="Kingham B."/>
            <person name="Goesmann A."/>
            <person name="Betenbaugh M.J."/>
            <person name="Lewis N.E."/>
            <person name="Borth N."/>
            <person name="Lee K.H."/>
        </authorList>
    </citation>
    <scope>NUCLEOTIDE SEQUENCE [LARGE SCALE GENOMIC DNA]</scope>
    <source>
        <strain evidence="14">17A/GY</strain>
    </source>
</reference>
<evidence type="ECO:0000313" key="14">
    <source>
        <dbReference type="Proteomes" id="UP001108280"/>
    </source>
</evidence>
<organism evidence="14 15">
    <name type="scientific">Cricetulus griseus</name>
    <name type="common">Chinese hamster</name>
    <name type="synonym">Cricetulus barabensis griseus</name>
    <dbReference type="NCBI Taxonomy" id="10029"/>
    <lineage>
        <taxon>Eukaryota</taxon>
        <taxon>Metazoa</taxon>
        <taxon>Chordata</taxon>
        <taxon>Craniata</taxon>
        <taxon>Vertebrata</taxon>
        <taxon>Euteleostomi</taxon>
        <taxon>Mammalia</taxon>
        <taxon>Eutheria</taxon>
        <taxon>Euarchontoglires</taxon>
        <taxon>Glires</taxon>
        <taxon>Rodentia</taxon>
        <taxon>Myomorpha</taxon>
        <taxon>Muroidea</taxon>
        <taxon>Cricetidae</taxon>
        <taxon>Cricetinae</taxon>
        <taxon>Cricetulus</taxon>
    </lineage>
</organism>
<dbReference type="PROSITE" id="PS50262">
    <property type="entry name" value="G_PROTEIN_RECEP_F1_2"/>
    <property type="match status" value="1"/>
</dbReference>
<feature type="transmembrane region" description="Helical" evidence="12">
    <location>
        <begin position="35"/>
        <end position="57"/>
    </location>
</feature>
<dbReference type="InterPro" id="IPR000725">
    <property type="entry name" value="Olfact_rcpt"/>
</dbReference>
<sequence length="322" mass="35497">MPPFWAAPPWTNHSRAGELEFVLLGFAHVPSLRPMLAVLFLAAFLLTLLGNTLIVLLTSLDPGLRAPMYLFLRQLALVEICFSLDVAPRLLVTLLRPGRGMYPTSCALQLLLVLSCVSSECFLLTVMAWDRFLAICRPLHYGAIMSPRLCHLLATTCWLAGIPVALVFTIWLFNFPYCGPRGIRHFFCDIAPLLSLVCADTRVFEANVFVATVLVIMVPFCLIATSYVLILAAVLRMPSASGRHKALSTCASHLIVVILFYGTTGVIHLRPKASYSPESKQVVSLSYTMVTPMLNPLIYSLRNKEVKAAVGRVCCGRQGSRL</sequence>
<dbReference type="InterPro" id="IPR000276">
    <property type="entry name" value="GPCR_Rhodpsn"/>
</dbReference>
<comment type="similarity">
    <text evidence="11">Belongs to the G-protein coupled receptor 1 family.</text>
</comment>